<dbReference type="PROSITE" id="PS00582">
    <property type="entry name" value="RIBOSOMAL_L33"/>
    <property type="match status" value="1"/>
</dbReference>
<dbReference type="NCBIfam" id="TIGR01023">
    <property type="entry name" value="rpmG_bact"/>
    <property type="match status" value="1"/>
</dbReference>
<dbReference type="PANTHER" id="PTHR43168:SF2">
    <property type="entry name" value="LARGE RIBOSOMAL SUBUNIT PROTEIN BL33C"/>
    <property type="match status" value="1"/>
</dbReference>
<name>A0A1F4USL4_UNCKA</name>
<dbReference type="GO" id="GO:0006412">
    <property type="term" value="P:translation"/>
    <property type="evidence" value="ECO:0007669"/>
    <property type="project" value="UniProtKB-UniRule"/>
</dbReference>
<evidence type="ECO:0000256" key="4">
    <source>
        <dbReference type="ARBA" id="ARBA00035176"/>
    </source>
</evidence>
<comment type="similarity">
    <text evidence="1 5">Belongs to the bacterial ribosomal protein bL33 family.</text>
</comment>
<dbReference type="InterPro" id="IPR038584">
    <property type="entry name" value="Ribosomal_bL33_sf"/>
</dbReference>
<proteinExistence type="inferred from homology"/>
<dbReference type="EMBL" id="MEUX01000009">
    <property type="protein sequence ID" value="OGC47790.1"/>
    <property type="molecule type" value="Genomic_DNA"/>
</dbReference>
<dbReference type="Proteomes" id="UP000176444">
    <property type="component" value="Unassembled WGS sequence"/>
</dbReference>
<accession>A0A1F4USL4</accession>
<dbReference type="GO" id="GO:0003735">
    <property type="term" value="F:structural constituent of ribosome"/>
    <property type="evidence" value="ECO:0007669"/>
    <property type="project" value="InterPro"/>
</dbReference>
<evidence type="ECO:0000256" key="2">
    <source>
        <dbReference type="ARBA" id="ARBA00022980"/>
    </source>
</evidence>
<dbReference type="HAMAP" id="MF_00294">
    <property type="entry name" value="Ribosomal_bL33"/>
    <property type="match status" value="1"/>
</dbReference>
<dbReference type="Pfam" id="PF00471">
    <property type="entry name" value="Ribosomal_L33"/>
    <property type="match status" value="1"/>
</dbReference>
<dbReference type="NCBIfam" id="NF001764">
    <property type="entry name" value="PRK00504.1"/>
    <property type="match status" value="1"/>
</dbReference>
<reference evidence="6 7" key="1">
    <citation type="journal article" date="2016" name="Nat. Commun.">
        <title>Thousands of microbial genomes shed light on interconnected biogeochemical processes in an aquifer system.</title>
        <authorList>
            <person name="Anantharaman K."/>
            <person name="Brown C.T."/>
            <person name="Hug L.A."/>
            <person name="Sharon I."/>
            <person name="Castelle C.J."/>
            <person name="Probst A.J."/>
            <person name="Thomas B.C."/>
            <person name="Singh A."/>
            <person name="Wilkins M.J."/>
            <person name="Karaoz U."/>
            <person name="Brodie E.L."/>
            <person name="Williams K.H."/>
            <person name="Hubbard S.S."/>
            <person name="Banfield J.F."/>
        </authorList>
    </citation>
    <scope>NUCLEOTIDE SEQUENCE [LARGE SCALE GENOMIC DNA]</scope>
</reference>
<comment type="caution">
    <text evidence="6">The sequence shown here is derived from an EMBL/GenBank/DDBJ whole genome shotgun (WGS) entry which is preliminary data.</text>
</comment>
<dbReference type="GO" id="GO:0005737">
    <property type="term" value="C:cytoplasm"/>
    <property type="evidence" value="ECO:0007669"/>
    <property type="project" value="UniProtKB-ARBA"/>
</dbReference>
<protein>
    <recommendedName>
        <fullName evidence="4 5">Large ribosomal subunit protein bL33</fullName>
    </recommendedName>
</protein>
<dbReference type="NCBIfam" id="NF001860">
    <property type="entry name" value="PRK00595.1"/>
    <property type="match status" value="1"/>
</dbReference>
<evidence type="ECO:0000256" key="3">
    <source>
        <dbReference type="ARBA" id="ARBA00023274"/>
    </source>
</evidence>
<organism evidence="6 7">
    <name type="scientific">candidate division WWE3 bacterium RIFCSPHIGHO2_01_FULL_35_17</name>
    <dbReference type="NCBI Taxonomy" id="1802614"/>
    <lineage>
        <taxon>Bacteria</taxon>
        <taxon>Katanobacteria</taxon>
    </lineage>
</organism>
<keyword evidence="2 5" id="KW-0689">Ribosomal protein</keyword>
<dbReference type="GO" id="GO:1990904">
    <property type="term" value="C:ribonucleoprotein complex"/>
    <property type="evidence" value="ECO:0007669"/>
    <property type="project" value="UniProtKB-KW"/>
</dbReference>
<evidence type="ECO:0000256" key="1">
    <source>
        <dbReference type="ARBA" id="ARBA00007596"/>
    </source>
</evidence>
<dbReference type="InterPro" id="IPR001705">
    <property type="entry name" value="Ribosomal_bL33"/>
</dbReference>
<dbReference type="InterPro" id="IPR011332">
    <property type="entry name" value="Ribosomal_zn-bd"/>
</dbReference>
<gene>
    <name evidence="5" type="primary">rpmG</name>
    <name evidence="6" type="ORF">A2713_02570</name>
</gene>
<dbReference type="Gene3D" id="2.20.28.120">
    <property type="entry name" value="Ribosomal protein L33"/>
    <property type="match status" value="1"/>
</dbReference>
<evidence type="ECO:0000313" key="6">
    <source>
        <dbReference type="EMBL" id="OGC47790.1"/>
    </source>
</evidence>
<dbReference type="PANTHER" id="PTHR43168">
    <property type="entry name" value="50S RIBOSOMAL PROTEIN L33, CHLOROPLASTIC"/>
    <property type="match status" value="1"/>
</dbReference>
<evidence type="ECO:0000256" key="5">
    <source>
        <dbReference type="HAMAP-Rule" id="MF_00294"/>
    </source>
</evidence>
<keyword evidence="3 5" id="KW-0687">Ribonucleoprotein</keyword>
<evidence type="ECO:0000313" key="7">
    <source>
        <dbReference type="Proteomes" id="UP000176444"/>
    </source>
</evidence>
<dbReference type="InterPro" id="IPR018264">
    <property type="entry name" value="Ribosomal_bL33_CS"/>
</dbReference>
<dbReference type="SUPFAM" id="SSF57829">
    <property type="entry name" value="Zn-binding ribosomal proteins"/>
    <property type="match status" value="1"/>
</dbReference>
<dbReference type="AlphaFoldDB" id="A0A1F4USL4"/>
<sequence>MAKKGQRQMMLFVCGDCSHRNYITEKNKINTPDKLEIKKFCKWCRKRTVHKENAKLK</sequence>
<dbReference type="GO" id="GO:0005840">
    <property type="term" value="C:ribosome"/>
    <property type="evidence" value="ECO:0007669"/>
    <property type="project" value="UniProtKB-KW"/>
</dbReference>